<dbReference type="SUPFAM" id="SSF53756">
    <property type="entry name" value="UDP-Glycosyltransferase/glycogen phosphorylase"/>
    <property type="match status" value="1"/>
</dbReference>
<evidence type="ECO:0000313" key="3">
    <source>
        <dbReference type="EMBL" id="CEG24516.1"/>
    </source>
</evidence>
<dbReference type="InterPro" id="IPR001296">
    <property type="entry name" value="Glyco_trans_1"/>
</dbReference>
<feature type="domain" description="Glycosyl transferase family 1" evidence="1">
    <location>
        <begin position="177"/>
        <end position="318"/>
    </location>
</feature>
<name>A0AAN2PB76_9BACI</name>
<dbReference type="Pfam" id="PF13439">
    <property type="entry name" value="Glyco_transf_4"/>
    <property type="match status" value="1"/>
</dbReference>
<dbReference type="Proteomes" id="UP000182110">
    <property type="component" value="Unassembled WGS sequence"/>
</dbReference>
<organism evidence="3 4">
    <name type="scientific">Peribacillus simplex</name>
    <dbReference type="NCBI Taxonomy" id="1478"/>
    <lineage>
        <taxon>Bacteria</taxon>
        <taxon>Bacillati</taxon>
        <taxon>Bacillota</taxon>
        <taxon>Bacilli</taxon>
        <taxon>Bacillales</taxon>
        <taxon>Bacillaceae</taxon>
        <taxon>Peribacillus</taxon>
    </lineage>
</organism>
<evidence type="ECO:0000313" key="4">
    <source>
        <dbReference type="Proteomes" id="UP000182110"/>
    </source>
</evidence>
<dbReference type="GO" id="GO:0016757">
    <property type="term" value="F:glycosyltransferase activity"/>
    <property type="evidence" value="ECO:0007669"/>
    <property type="project" value="InterPro"/>
</dbReference>
<gene>
    <name evidence="3" type="primary">yveN</name>
    <name evidence="3" type="ORF">BN1180_05331</name>
</gene>
<dbReference type="PANTHER" id="PTHR45947:SF3">
    <property type="entry name" value="SULFOQUINOVOSYL TRANSFERASE SQD2"/>
    <property type="match status" value="1"/>
</dbReference>
<dbReference type="InterPro" id="IPR028098">
    <property type="entry name" value="Glyco_trans_4-like_N"/>
</dbReference>
<dbReference type="AlphaFoldDB" id="A0AAN2PB76"/>
<reference evidence="3 4" key="1">
    <citation type="journal article" date="2014" name="Genome Announc.">
        <title>Genome Sequence of Bacillus simplex Strain P558, Isolated from a Human Fecal Sample.</title>
        <authorList>
            <person name="Croce O."/>
            <person name="Hugon P."/>
            <person name="Lagier J.C."/>
            <person name="Bibi F."/>
            <person name="Robert C."/>
            <person name="Azhar E.I."/>
            <person name="Raoult D."/>
            <person name="Fournier P.E."/>
        </authorList>
    </citation>
    <scope>NUCLEOTIDE SEQUENCE [LARGE SCALE GENOMIC DNA]</scope>
    <source>
        <strain evidence="3 4">P558</strain>
    </source>
</reference>
<evidence type="ECO:0000259" key="1">
    <source>
        <dbReference type="Pfam" id="PF00534"/>
    </source>
</evidence>
<keyword evidence="4" id="KW-1185">Reference proteome</keyword>
<comment type="caution">
    <text evidence="3">The sequence shown here is derived from an EMBL/GenBank/DDBJ whole genome shotgun (WGS) entry which is preliminary data.</text>
</comment>
<feature type="domain" description="Glycosyltransferase subfamily 4-like N-terminal" evidence="2">
    <location>
        <begin position="17"/>
        <end position="169"/>
    </location>
</feature>
<dbReference type="InterPro" id="IPR050194">
    <property type="entry name" value="Glycosyltransferase_grp1"/>
</dbReference>
<accession>A0AAN2PB76</accession>
<dbReference type="EMBL" id="CCXW01000002">
    <property type="protein sequence ID" value="CEG24516.1"/>
    <property type="molecule type" value="Genomic_DNA"/>
</dbReference>
<dbReference type="Gene3D" id="3.40.50.2000">
    <property type="entry name" value="Glycogen Phosphorylase B"/>
    <property type="match status" value="2"/>
</dbReference>
<dbReference type="RefSeq" id="WP_065421213.1">
    <property type="nucleotide sequence ID" value="NZ_CCXW01000002.1"/>
</dbReference>
<protein>
    <submittedName>
        <fullName evidence="3">Capsular polysaccharide biosynthesis protein,glycosyl transferase family 4, YveN</fullName>
    </submittedName>
</protein>
<dbReference type="Pfam" id="PF00534">
    <property type="entry name" value="Glycos_transf_1"/>
    <property type="match status" value="1"/>
</dbReference>
<dbReference type="PANTHER" id="PTHR45947">
    <property type="entry name" value="SULFOQUINOVOSYL TRANSFERASE SQD2"/>
    <property type="match status" value="1"/>
</dbReference>
<sequence length="376" mass="41703">MSESTMRVLMTLDGIDVGGTETHVLSLAEEMINKGIGIVIISRGGSLLQSFSRLQCPIYQVPFPYSLPIPADLQEKLCKEIKQIIMNEKITLIHSHQTPSAFLTFQAAKELGIPSIFTVHGTYYPKSELLRVLPLANKIICVSPPIQQFIQKLTDQPTIVIPNGIDTTRYSPSDSSDLKVQLGIPKDSFVLLYSSRIAWTKANICMIFLRACKDLKLSGIPNLYVVVVGGGPRFKEIRDITDTIHRSSTDNFINLVGERLDLQHYYSLADCVVGTGRVALEAMACGKPVIAAGSHGYFGLVEEHNFEDAWHCYFGDHGSLKPCSRYTIANDIRSSLSPSDRLLKAGSASREWMLNKFNIKFSVANLLECYKTLIKG</sequence>
<evidence type="ECO:0000259" key="2">
    <source>
        <dbReference type="Pfam" id="PF13439"/>
    </source>
</evidence>
<proteinExistence type="predicted"/>
<keyword evidence="3" id="KW-0808">Transferase</keyword>